<dbReference type="GeneID" id="7449835"/>
<evidence type="ECO:0000256" key="4">
    <source>
        <dbReference type="PROSITE-ProRule" id="PRU00221"/>
    </source>
</evidence>
<dbReference type="PROSITE" id="PS50294">
    <property type="entry name" value="WD_REPEATS_REGION"/>
    <property type="match status" value="1"/>
</dbReference>
<accession>B8C778</accession>
<dbReference type="PANTHER" id="PTHR14773:SF0">
    <property type="entry name" value="WD REPEAT-CONTAINING PROTEIN 76"/>
    <property type="match status" value="1"/>
</dbReference>
<dbReference type="InterPro" id="IPR036322">
    <property type="entry name" value="WD40_repeat_dom_sf"/>
</dbReference>
<dbReference type="InterPro" id="IPR015943">
    <property type="entry name" value="WD40/YVTN_repeat-like_dom_sf"/>
</dbReference>
<dbReference type="OMA" id="RINGCAF"/>
<evidence type="ECO:0000256" key="3">
    <source>
        <dbReference type="ARBA" id="ARBA00022737"/>
    </source>
</evidence>
<evidence type="ECO:0000313" key="6">
    <source>
        <dbReference type="Proteomes" id="UP000001449"/>
    </source>
</evidence>
<sequence>ISTTITSNNLQSHLDALSLDDAETCVAKVTPERIYSVTCHPSPHHIIACAGDKKGHVGIWNVDQYNPNSTNDGVHLFKPHSGAVSSMIWNASGTTLLSASYDGSVRAFDASKQVFEEIFATYDDDEQYKNKIGDGKCFFLSTSEGSVMHVNLRSNGKLTFDQTLSEKKINSVSLHPDGNVMATAGLSTIVQLWDVRQMGASDKKAPKPLAWQHSGKSINSAFFSPTGKRIVATTMSNTLDIFEDAHLASGLIKAPKKRIKHDNMTGRWLSTFMARW</sequence>
<dbReference type="Pfam" id="PF00400">
    <property type="entry name" value="WD40"/>
    <property type="match status" value="2"/>
</dbReference>
<feature type="repeat" description="WD" evidence="4">
    <location>
        <begin position="77"/>
        <end position="109"/>
    </location>
</feature>
<dbReference type="STRING" id="35128.B8C778"/>
<comment type="similarity">
    <text evidence="1">Belongs to the WD repeat DDB2/WDR76 family.</text>
</comment>
<dbReference type="PANTHER" id="PTHR14773">
    <property type="entry name" value="WD REPEAT-CONTAINING PROTEIN 76"/>
    <property type="match status" value="1"/>
</dbReference>
<reference evidence="5 6" key="2">
    <citation type="journal article" date="2008" name="Nature">
        <title>The Phaeodactylum genome reveals the evolutionary history of diatom genomes.</title>
        <authorList>
            <person name="Bowler C."/>
            <person name="Allen A.E."/>
            <person name="Badger J.H."/>
            <person name="Grimwood J."/>
            <person name="Jabbari K."/>
            <person name="Kuo A."/>
            <person name="Maheswari U."/>
            <person name="Martens C."/>
            <person name="Maumus F."/>
            <person name="Otillar R.P."/>
            <person name="Rayko E."/>
            <person name="Salamov A."/>
            <person name="Vandepoele K."/>
            <person name="Beszteri B."/>
            <person name="Gruber A."/>
            <person name="Heijde M."/>
            <person name="Katinka M."/>
            <person name="Mock T."/>
            <person name="Valentin K."/>
            <person name="Verret F."/>
            <person name="Berges J.A."/>
            <person name="Brownlee C."/>
            <person name="Cadoret J.P."/>
            <person name="Chiovitti A."/>
            <person name="Choi C.J."/>
            <person name="Coesel S."/>
            <person name="De Martino A."/>
            <person name="Detter J.C."/>
            <person name="Durkin C."/>
            <person name="Falciatore A."/>
            <person name="Fournet J."/>
            <person name="Haruta M."/>
            <person name="Huysman M.J."/>
            <person name="Jenkins B.D."/>
            <person name="Jiroutova K."/>
            <person name="Jorgensen R.E."/>
            <person name="Joubert Y."/>
            <person name="Kaplan A."/>
            <person name="Kroger N."/>
            <person name="Kroth P.G."/>
            <person name="La Roche J."/>
            <person name="Lindquist E."/>
            <person name="Lommer M."/>
            <person name="Martin-Jezequel V."/>
            <person name="Lopez P.J."/>
            <person name="Lucas S."/>
            <person name="Mangogna M."/>
            <person name="McGinnis K."/>
            <person name="Medlin L.K."/>
            <person name="Montsant A."/>
            <person name="Oudot-Le Secq M.P."/>
            <person name="Napoli C."/>
            <person name="Obornik M."/>
            <person name="Parker M.S."/>
            <person name="Petit J.L."/>
            <person name="Porcel B.M."/>
            <person name="Poulsen N."/>
            <person name="Robison M."/>
            <person name="Rychlewski L."/>
            <person name="Rynearson T.A."/>
            <person name="Schmutz J."/>
            <person name="Shapiro H."/>
            <person name="Siaut M."/>
            <person name="Stanley M."/>
            <person name="Sussman M.R."/>
            <person name="Taylor A.R."/>
            <person name="Vardi A."/>
            <person name="von Dassow P."/>
            <person name="Vyverman W."/>
            <person name="Willis A."/>
            <person name="Wyrwicz L.S."/>
            <person name="Rokhsar D.S."/>
            <person name="Weissenbach J."/>
            <person name="Armbrust E.V."/>
            <person name="Green B.R."/>
            <person name="Van de Peer Y."/>
            <person name="Grigoriev I.V."/>
        </authorList>
    </citation>
    <scope>NUCLEOTIDE SEQUENCE [LARGE SCALE GENOMIC DNA]</scope>
    <source>
        <strain evidence="5 6">CCMP1335</strain>
    </source>
</reference>
<organism evidence="5 6">
    <name type="scientific">Thalassiosira pseudonana</name>
    <name type="common">Marine diatom</name>
    <name type="synonym">Cyclotella nana</name>
    <dbReference type="NCBI Taxonomy" id="35128"/>
    <lineage>
        <taxon>Eukaryota</taxon>
        <taxon>Sar</taxon>
        <taxon>Stramenopiles</taxon>
        <taxon>Ochrophyta</taxon>
        <taxon>Bacillariophyta</taxon>
        <taxon>Coscinodiscophyceae</taxon>
        <taxon>Thalassiosirophycidae</taxon>
        <taxon>Thalassiosirales</taxon>
        <taxon>Thalassiosiraceae</taxon>
        <taxon>Thalassiosira</taxon>
    </lineage>
</organism>
<feature type="non-terminal residue" evidence="5">
    <location>
        <position position="1"/>
    </location>
</feature>
<evidence type="ECO:0000256" key="2">
    <source>
        <dbReference type="ARBA" id="ARBA00022574"/>
    </source>
</evidence>
<keyword evidence="2 4" id="KW-0853">WD repeat</keyword>
<reference evidence="5 6" key="1">
    <citation type="journal article" date="2004" name="Science">
        <title>The genome of the diatom Thalassiosira pseudonana: ecology, evolution, and metabolism.</title>
        <authorList>
            <person name="Armbrust E.V."/>
            <person name="Berges J.A."/>
            <person name="Bowler C."/>
            <person name="Green B.R."/>
            <person name="Martinez D."/>
            <person name="Putnam N.H."/>
            <person name="Zhou S."/>
            <person name="Allen A.E."/>
            <person name="Apt K.E."/>
            <person name="Bechner M."/>
            <person name="Brzezinski M.A."/>
            <person name="Chaal B.K."/>
            <person name="Chiovitti A."/>
            <person name="Davis A.K."/>
            <person name="Demarest M.S."/>
            <person name="Detter J.C."/>
            <person name="Glavina T."/>
            <person name="Goodstein D."/>
            <person name="Hadi M.Z."/>
            <person name="Hellsten U."/>
            <person name="Hildebrand M."/>
            <person name="Jenkins B.D."/>
            <person name="Jurka J."/>
            <person name="Kapitonov V.V."/>
            <person name="Kroger N."/>
            <person name="Lau W.W."/>
            <person name="Lane T.W."/>
            <person name="Larimer F.W."/>
            <person name="Lippmeier J.C."/>
            <person name="Lucas S."/>
            <person name="Medina M."/>
            <person name="Montsant A."/>
            <person name="Obornik M."/>
            <person name="Parker M.S."/>
            <person name="Palenik B."/>
            <person name="Pazour G.J."/>
            <person name="Richardson P.M."/>
            <person name="Rynearson T.A."/>
            <person name="Saito M.A."/>
            <person name="Schwartz D.C."/>
            <person name="Thamatrakoln K."/>
            <person name="Valentin K."/>
            <person name="Vardi A."/>
            <person name="Wilkerson F.P."/>
            <person name="Rokhsar D.S."/>
        </authorList>
    </citation>
    <scope>NUCLEOTIDE SEQUENCE [LARGE SCALE GENOMIC DNA]</scope>
    <source>
        <strain evidence="5 6">CCMP1335</strain>
    </source>
</reference>
<name>B8C778_THAPS</name>
<feature type="non-terminal residue" evidence="5">
    <location>
        <position position="276"/>
    </location>
</feature>
<dbReference type="PROSITE" id="PS50082">
    <property type="entry name" value="WD_REPEATS_2"/>
    <property type="match status" value="2"/>
</dbReference>
<dbReference type="RefSeq" id="XP_002291846.1">
    <property type="nucleotide sequence ID" value="XM_002291810.1"/>
</dbReference>
<evidence type="ECO:0000313" key="5">
    <source>
        <dbReference type="EMBL" id="EED90697.1"/>
    </source>
</evidence>
<dbReference type="PaxDb" id="35128-Thaps263428"/>
<evidence type="ECO:0000256" key="1">
    <source>
        <dbReference type="ARBA" id="ARBA00005434"/>
    </source>
</evidence>
<dbReference type="SMART" id="SM00320">
    <property type="entry name" value="WD40"/>
    <property type="match status" value="4"/>
</dbReference>
<dbReference type="Gene3D" id="2.130.10.10">
    <property type="entry name" value="YVTN repeat-like/Quinoprotein amine dehydrogenase"/>
    <property type="match status" value="1"/>
</dbReference>
<proteinExistence type="inferred from homology"/>
<dbReference type="InterPro" id="IPR001680">
    <property type="entry name" value="WD40_rpt"/>
</dbReference>
<keyword evidence="3" id="KW-0677">Repeat</keyword>
<dbReference type="FunFam" id="2.130.10.10:FF:002638">
    <property type="entry name" value="Predicted protein"/>
    <property type="match status" value="1"/>
</dbReference>
<feature type="repeat" description="WD" evidence="4">
    <location>
        <begin position="162"/>
        <end position="196"/>
    </location>
</feature>
<gene>
    <name evidence="5" type="ORF">THAPSDRAFT_263428</name>
</gene>
<dbReference type="HOGENOM" id="CLU_1010476_0_0_1"/>
<dbReference type="EMBL" id="CM000644">
    <property type="protein sequence ID" value="EED90697.1"/>
    <property type="molecule type" value="Genomic_DNA"/>
</dbReference>
<keyword evidence="6" id="KW-1185">Reference proteome</keyword>
<dbReference type="InParanoid" id="B8C778"/>
<dbReference type="KEGG" id="tps:THAPSDRAFT_263428"/>
<dbReference type="eggNOG" id="KOG4328">
    <property type="taxonomic scope" value="Eukaryota"/>
</dbReference>
<protein>
    <submittedName>
        <fullName evidence="5">WD40-repeat protein</fullName>
    </submittedName>
</protein>
<dbReference type="AlphaFoldDB" id="B8C778"/>
<dbReference type="InterPro" id="IPR050853">
    <property type="entry name" value="WD_repeat_DNA-damage-binding"/>
</dbReference>
<dbReference type="SUPFAM" id="SSF50978">
    <property type="entry name" value="WD40 repeat-like"/>
    <property type="match status" value="1"/>
</dbReference>
<dbReference type="Proteomes" id="UP000001449">
    <property type="component" value="Chromosome 8"/>
</dbReference>